<evidence type="ECO:0008006" key="4">
    <source>
        <dbReference type="Google" id="ProtNLM"/>
    </source>
</evidence>
<dbReference type="Proteomes" id="UP000602076">
    <property type="component" value="Unassembled WGS sequence"/>
</dbReference>
<evidence type="ECO:0000256" key="1">
    <source>
        <dbReference type="SAM" id="Phobius"/>
    </source>
</evidence>
<dbReference type="EMBL" id="JACXSI010000006">
    <property type="protein sequence ID" value="MBD3107388.1"/>
    <property type="molecule type" value="Genomic_DNA"/>
</dbReference>
<protein>
    <recommendedName>
        <fullName evidence="4">DUF3139 domain-containing protein</fullName>
    </recommendedName>
</protein>
<evidence type="ECO:0000313" key="3">
    <source>
        <dbReference type="Proteomes" id="UP000602076"/>
    </source>
</evidence>
<sequence>MNLLNKKVFLKVILMISPFLIVGYLCITLFVNYKFYNVKKAVLEHNPEITSIESIAQLGGWEEFFLEYVLVVKKGTDTKYRIWTYGDGEITGEEIVKNKFS</sequence>
<keyword evidence="1" id="KW-1133">Transmembrane helix</keyword>
<keyword evidence="3" id="KW-1185">Reference proteome</keyword>
<reference evidence="2" key="1">
    <citation type="submission" date="2020-09" db="EMBL/GenBank/DDBJ databases">
        <title>Bacillus faecalis sp. nov., a moderately halophilic bacterium isolated from cow faeces.</title>
        <authorList>
            <person name="Jiang L."/>
            <person name="Lee J."/>
        </authorList>
    </citation>
    <scope>NUCLEOTIDE SEQUENCE</scope>
    <source>
        <strain evidence="2">AGMB 02131</strain>
    </source>
</reference>
<accession>A0A927CT51</accession>
<gene>
    <name evidence="2" type="ORF">IEO70_03340</name>
</gene>
<comment type="caution">
    <text evidence="2">The sequence shown here is derived from an EMBL/GenBank/DDBJ whole genome shotgun (WGS) entry which is preliminary data.</text>
</comment>
<feature type="transmembrane region" description="Helical" evidence="1">
    <location>
        <begin position="12"/>
        <end position="31"/>
    </location>
</feature>
<keyword evidence="1" id="KW-0472">Membrane</keyword>
<evidence type="ECO:0000313" key="2">
    <source>
        <dbReference type="EMBL" id="MBD3107388.1"/>
    </source>
</evidence>
<proteinExistence type="predicted"/>
<name>A0A927CT51_9BACI</name>
<dbReference type="AlphaFoldDB" id="A0A927CT51"/>
<keyword evidence="1" id="KW-0812">Transmembrane</keyword>
<dbReference type="RefSeq" id="WP_190996937.1">
    <property type="nucleotide sequence ID" value="NZ_JACXSI010000006.1"/>
</dbReference>
<organism evidence="2 3">
    <name type="scientific">Peribacillus faecalis</name>
    <dbReference type="NCBI Taxonomy" id="2772559"/>
    <lineage>
        <taxon>Bacteria</taxon>
        <taxon>Bacillati</taxon>
        <taxon>Bacillota</taxon>
        <taxon>Bacilli</taxon>
        <taxon>Bacillales</taxon>
        <taxon>Bacillaceae</taxon>
        <taxon>Peribacillus</taxon>
    </lineage>
</organism>